<keyword evidence="3" id="KW-1185">Reference proteome</keyword>
<dbReference type="RefSeq" id="WP_092678022.1">
    <property type="nucleotide sequence ID" value="NZ_FOXS01000007.1"/>
</dbReference>
<dbReference type="Proteomes" id="UP000199029">
    <property type="component" value="Unassembled WGS sequence"/>
</dbReference>
<dbReference type="EMBL" id="FOXS01000007">
    <property type="protein sequence ID" value="SFQ76784.1"/>
    <property type="molecule type" value="Genomic_DNA"/>
</dbReference>
<sequence length="166" mass="18226">MKNLIYSASARCGWLGSILLLGALLSLLPGSSALAQDTSAHWAGVNKIDEFRYKVWGCNPASLRGTVRLVNAKGDVLHVMSSTDISFGQRLNVSELPDGEYKFLVTIGKEVHSFALNLQTLPARSLQPERLAQVSPELMPTDRSIAKTKMFRRQAERAKAVRADKS</sequence>
<protein>
    <recommendedName>
        <fullName evidence="4">DUF4369 domain-containing protein</fullName>
    </recommendedName>
</protein>
<evidence type="ECO:0000313" key="2">
    <source>
        <dbReference type="EMBL" id="SFQ76784.1"/>
    </source>
</evidence>
<evidence type="ECO:0000313" key="3">
    <source>
        <dbReference type="Proteomes" id="UP000199029"/>
    </source>
</evidence>
<feature type="signal peptide" evidence="1">
    <location>
        <begin position="1"/>
        <end position="35"/>
    </location>
</feature>
<organism evidence="2 3">
    <name type="scientific">Hymenobacter arizonensis</name>
    <name type="common">Siccationidurans arizonensis</name>
    <dbReference type="NCBI Taxonomy" id="1227077"/>
    <lineage>
        <taxon>Bacteria</taxon>
        <taxon>Pseudomonadati</taxon>
        <taxon>Bacteroidota</taxon>
        <taxon>Cytophagia</taxon>
        <taxon>Cytophagales</taxon>
        <taxon>Hymenobacteraceae</taxon>
        <taxon>Hymenobacter</taxon>
    </lineage>
</organism>
<keyword evidence="1" id="KW-0732">Signal</keyword>
<accession>A0A1I6B7A1</accession>
<evidence type="ECO:0000256" key="1">
    <source>
        <dbReference type="SAM" id="SignalP"/>
    </source>
</evidence>
<feature type="chain" id="PRO_5011527567" description="DUF4369 domain-containing protein" evidence="1">
    <location>
        <begin position="36"/>
        <end position="166"/>
    </location>
</feature>
<dbReference type="AlphaFoldDB" id="A0A1I6B7A1"/>
<proteinExistence type="predicted"/>
<reference evidence="3" key="1">
    <citation type="submission" date="2016-10" db="EMBL/GenBank/DDBJ databases">
        <authorList>
            <person name="Varghese N."/>
            <person name="Submissions S."/>
        </authorList>
    </citation>
    <scope>NUCLEOTIDE SEQUENCE [LARGE SCALE GENOMIC DNA]</scope>
    <source>
        <strain evidence="3">OR362-8,ATCC BAA-1266,JCM 13504</strain>
    </source>
</reference>
<gene>
    <name evidence="2" type="ORF">SAMN04515668_4250</name>
</gene>
<dbReference type="OrthoDB" id="883498at2"/>
<name>A0A1I6B7A1_HYMAR</name>
<evidence type="ECO:0008006" key="4">
    <source>
        <dbReference type="Google" id="ProtNLM"/>
    </source>
</evidence>